<proteinExistence type="predicted"/>
<evidence type="ECO:0000313" key="2">
    <source>
        <dbReference type="Proteomes" id="UP000202420"/>
    </source>
</evidence>
<dbReference type="EMBL" id="EF101928">
    <property type="protein sequence ID" value="ABT16331.1"/>
    <property type="molecule type" value="Genomic_DNA"/>
</dbReference>
<dbReference type="KEGG" id="vg:5470487"/>
<keyword evidence="2" id="KW-1185">Reference proteome</keyword>
<accession>A7K8F7</accession>
<sequence length="153" mass="16835">MFAINRLATPVYACNVSKTVRVAKPVGGRGVIIVTSKFRKMEPTVETSQCSSSGCNKRCNAPCSIANPREYVMYRDLMSAFHTPSVGETFTQFEGGWVFTKTTEARNGFVIDFAILDGTSLTSGRLAEEQIQVSGNNIVPMRAFMDMKQSFVV</sequence>
<organism evidence="1 2">
    <name type="scientific">Chlorovirus heliozoae</name>
    <dbReference type="NCBI Taxonomy" id="322019"/>
    <lineage>
        <taxon>Viruses</taxon>
        <taxon>Varidnaviria</taxon>
        <taxon>Bamfordvirae</taxon>
        <taxon>Nucleocytoviricota</taxon>
        <taxon>Megaviricetes</taxon>
        <taxon>Algavirales</taxon>
        <taxon>Phycodnaviridae</taxon>
        <taxon>Chlorovirus</taxon>
    </lineage>
</organism>
<gene>
    <name evidence="1" type="primary">Z197L</name>
    <name evidence="1" type="ORF">ATCV1_Z197L</name>
</gene>
<evidence type="ECO:0000313" key="1">
    <source>
        <dbReference type="EMBL" id="ABT16331.1"/>
    </source>
</evidence>
<reference evidence="1 2" key="1">
    <citation type="submission" date="2006-09" db="EMBL/GenBank/DDBJ databases">
        <title>Sequence and annotation of the 288-kb ATCV-1 virus that infects an endosymbiotic Chlorella strain of the heliozoon Acanthocystis turfacea.</title>
        <authorList>
            <person name="Fitzgerald L.A."/>
            <person name="Graves M.V."/>
            <person name="Li X."/>
            <person name="Pfitzner A.J.P."/>
            <person name="Hartigan J."/>
            <person name="Van Etten J.L."/>
        </authorList>
    </citation>
    <scope>NUCLEOTIDE SEQUENCE [LARGE SCALE GENOMIC DNA]</scope>
    <source>
        <strain evidence="1 2">ATCV-1</strain>
    </source>
</reference>
<dbReference type="Proteomes" id="UP000202420">
    <property type="component" value="Segment"/>
</dbReference>
<protein>
    <submittedName>
        <fullName evidence="1">Uncharacterized protein Z197L</fullName>
    </submittedName>
</protein>
<dbReference type="GeneID" id="5470487"/>
<name>A7K8F7_9PHYC</name>
<dbReference type="RefSeq" id="YP_001426678.1">
    <property type="nucleotide sequence ID" value="NC_008724.1"/>
</dbReference>